<proteinExistence type="predicted"/>
<comment type="caution">
    <text evidence="2">The sequence shown here is derived from an EMBL/GenBank/DDBJ whole genome shotgun (WGS) entry which is preliminary data.</text>
</comment>
<dbReference type="PROSITE" id="PS51257">
    <property type="entry name" value="PROKAR_LIPOPROTEIN"/>
    <property type="match status" value="1"/>
</dbReference>
<reference evidence="2 3" key="1">
    <citation type="submission" date="2018-11" db="EMBL/GenBank/DDBJ databases">
        <authorList>
            <person name="Peiro R."/>
            <person name="Begona"/>
            <person name="Cbmso G."/>
            <person name="Lopez M."/>
            <person name="Gonzalez S."/>
            <person name="Sacristan E."/>
            <person name="Castillo E."/>
        </authorList>
    </citation>
    <scope>NUCLEOTIDE SEQUENCE [LARGE SCALE GENOMIC DNA]</scope>
    <source>
        <strain evidence="2">Brev_genome</strain>
    </source>
</reference>
<evidence type="ECO:0000313" key="3">
    <source>
        <dbReference type="Proteomes" id="UP000289220"/>
    </source>
</evidence>
<accession>A0A7Z8Y155</accession>
<organism evidence="2 3">
    <name type="scientific">Brevundimonas mediterranea</name>
    <dbReference type="NCBI Taxonomy" id="74329"/>
    <lineage>
        <taxon>Bacteria</taxon>
        <taxon>Pseudomonadati</taxon>
        <taxon>Pseudomonadota</taxon>
        <taxon>Alphaproteobacteria</taxon>
        <taxon>Caulobacterales</taxon>
        <taxon>Caulobacteraceae</taxon>
        <taxon>Brevundimonas</taxon>
    </lineage>
</organism>
<protein>
    <submittedName>
        <fullName evidence="2">Uncharacterized protein</fullName>
    </submittedName>
</protein>
<name>A0A7Z8Y155_9CAUL</name>
<keyword evidence="1" id="KW-0472">Membrane</keyword>
<sequence>MKTADYALIVSIFSACVAIASFGWNVWSKWLYPKAKLRVGFGAVVIHYGNGPTDQQPRYLRMAMTNFGPTETTVTTAVLKLAPKGFGQKGQHAIVNPITSLRTPDLAGGPFAGGLPKKLAVGESFDLFFPYESEFARERLTRLGVMDVFDRFHGAPLSNIKKTRKELLADDAKVSVDDDQAVEFGAN</sequence>
<dbReference type="AlphaFoldDB" id="A0A7Z8Y155"/>
<evidence type="ECO:0000313" key="2">
    <source>
        <dbReference type="EMBL" id="VDC48854.1"/>
    </source>
</evidence>
<gene>
    <name evidence="2" type="ORF">BREV_BREV_03342</name>
</gene>
<dbReference type="EMBL" id="UXHF01000122">
    <property type="protein sequence ID" value="VDC48854.1"/>
    <property type="molecule type" value="Genomic_DNA"/>
</dbReference>
<dbReference type="Proteomes" id="UP000289220">
    <property type="component" value="Unassembled WGS sequence"/>
</dbReference>
<keyword evidence="1" id="KW-0812">Transmembrane</keyword>
<dbReference type="RefSeq" id="WP_154726986.1">
    <property type="nucleotide sequence ID" value="NZ_UXHF01000122.1"/>
</dbReference>
<feature type="transmembrane region" description="Helical" evidence="1">
    <location>
        <begin position="6"/>
        <end position="27"/>
    </location>
</feature>
<keyword evidence="1" id="KW-1133">Transmembrane helix</keyword>
<keyword evidence="3" id="KW-1185">Reference proteome</keyword>
<evidence type="ECO:0000256" key="1">
    <source>
        <dbReference type="SAM" id="Phobius"/>
    </source>
</evidence>